<comment type="caution">
    <text evidence="2">The sequence shown here is derived from an EMBL/GenBank/DDBJ whole genome shotgun (WGS) entry which is preliminary data.</text>
</comment>
<dbReference type="InterPro" id="IPR036047">
    <property type="entry name" value="F-box-like_dom_sf"/>
</dbReference>
<keyword evidence="3" id="KW-1185">Reference proteome</keyword>
<dbReference type="PANTHER" id="PTHR31639:SF312">
    <property type="entry name" value="CYCLIN-LIKE F-BOX"/>
    <property type="match status" value="1"/>
</dbReference>
<reference evidence="2" key="1">
    <citation type="journal article" date="2022" name="Int. J. Mol. Sci.">
        <title>Draft Genome of Tanacetum Coccineum: Genomic Comparison of Closely Related Tanacetum-Family Plants.</title>
        <authorList>
            <person name="Yamashiro T."/>
            <person name="Shiraishi A."/>
            <person name="Nakayama K."/>
            <person name="Satake H."/>
        </authorList>
    </citation>
    <scope>NUCLEOTIDE SEQUENCE</scope>
</reference>
<proteinExistence type="predicted"/>
<name>A0ABQ5EMN2_9ASTR</name>
<dbReference type="PANTHER" id="PTHR31639">
    <property type="entry name" value="F-BOX PROTEIN-LIKE"/>
    <property type="match status" value="1"/>
</dbReference>
<gene>
    <name evidence="2" type="ORF">Tco_0978363</name>
</gene>
<dbReference type="EMBL" id="BQNB010016474">
    <property type="protein sequence ID" value="GJT52206.1"/>
    <property type="molecule type" value="Genomic_DNA"/>
</dbReference>
<accession>A0ABQ5EMN2</accession>
<sequence length="349" mass="39604">MELVRGSRKAFKFASEDVISNMSDDVITNILNRLPLQDAVRTCTLSKDWRSKWTLLNHLIFDEDFYLYLQATHNGNNYGEIISRLLPYFKGAITKFVLYIPGDSVVDVEDINKRVLFVSQKGIQEFTLKNMDETPLELPAYLFSCLKGRVRKLQTGRFLAGCPLLEILKLRSNTDGEIKRDEIEKLGNLKVLILPLYELSLVDAEKRVRTTLSCLKKLRLYEVDFSNAIMVSCVIDLICGFPDLETLLIKATFGDDVPAPAGSSSEVDFSRVTRLKLQKVKFVSVKCPKNEVCLMKSLIACSPFLEKMVINPKSSKLFGDYDGKRKFVRELMLYQASPIMEIIIDSANG</sequence>
<evidence type="ECO:0000313" key="3">
    <source>
        <dbReference type="Proteomes" id="UP001151760"/>
    </source>
</evidence>
<dbReference type="Pfam" id="PF00646">
    <property type="entry name" value="F-box"/>
    <property type="match status" value="1"/>
</dbReference>
<dbReference type="Proteomes" id="UP001151760">
    <property type="component" value="Unassembled WGS sequence"/>
</dbReference>
<dbReference type="SUPFAM" id="SSF52058">
    <property type="entry name" value="L domain-like"/>
    <property type="match status" value="1"/>
</dbReference>
<dbReference type="InterPro" id="IPR001810">
    <property type="entry name" value="F-box_dom"/>
</dbReference>
<feature type="domain" description="F-box" evidence="1">
    <location>
        <begin position="19"/>
        <end position="57"/>
    </location>
</feature>
<organism evidence="2 3">
    <name type="scientific">Tanacetum coccineum</name>
    <dbReference type="NCBI Taxonomy" id="301880"/>
    <lineage>
        <taxon>Eukaryota</taxon>
        <taxon>Viridiplantae</taxon>
        <taxon>Streptophyta</taxon>
        <taxon>Embryophyta</taxon>
        <taxon>Tracheophyta</taxon>
        <taxon>Spermatophyta</taxon>
        <taxon>Magnoliopsida</taxon>
        <taxon>eudicotyledons</taxon>
        <taxon>Gunneridae</taxon>
        <taxon>Pentapetalae</taxon>
        <taxon>asterids</taxon>
        <taxon>campanulids</taxon>
        <taxon>Asterales</taxon>
        <taxon>Asteraceae</taxon>
        <taxon>Asteroideae</taxon>
        <taxon>Anthemideae</taxon>
        <taxon>Anthemidinae</taxon>
        <taxon>Tanacetum</taxon>
    </lineage>
</organism>
<evidence type="ECO:0000313" key="2">
    <source>
        <dbReference type="EMBL" id="GJT52206.1"/>
    </source>
</evidence>
<reference evidence="2" key="2">
    <citation type="submission" date="2022-01" db="EMBL/GenBank/DDBJ databases">
        <authorList>
            <person name="Yamashiro T."/>
            <person name="Shiraishi A."/>
            <person name="Satake H."/>
            <person name="Nakayama K."/>
        </authorList>
    </citation>
    <scope>NUCLEOTIDE SEQUENCE</scope>
</reference>
<dbReference type="SUPFAM" id="SSF81383">
    <property type="entry name" value="F-box domain"/>
    <property type="match status" value="1"/>
</dbReference>
<protein>
    <submittedName>
        <fullName evidence="2">F-box-like domain superfamily protein</fullName>
    </submittedName>
</protein>
<evidence type="ECO:0000259" key="1">
    <source>
        <dbReference type="Pfam" id="PF00646"/>
    </source>
</evidence>